<evidence type="ECO:0000313" key="1">
    <source>
        <dbReference type="EMBL" id="OBR64050.1"/>
    </source>
</evidence>
<dbReference type="CDD" id="cd06588">
    <property type="entry name" value="PhnB_like"/>
    <property type="match status" value="1"/>
</dbReference>
<dbReference type="EMBL" id="LYPA01000067">
    <property type="protein sequence ID" value="OBR64050.1"/>
    <property type="molecule type" value="Genomic_DNA"/>
</dbReference>
<gene>
    <name evidence="1" type="ORF">A7K91_20375</name>
</gene>
<accession>A0A1A5YF80</accession>
<dbReference type="InterPro" id="IPR029068">
    <property type="entry name" value="Glyas_Bleomycin-R_OHBP_Dase"/>
</dbReference>
<evidence type="ECO:0000313" key="2">
    <source>
        <dbReference type="Proteomes" id="UP000092024"/>
    </source>
</evidence>
<dbReference type="PANTHER" id="PTHR33990">
    <property type="entry name" value="PROTEIN YJDN-RELATED"/>
    <property type="match status" value="1"/>
</dbReference>
<dbReference type="RefSeq" id="WP_068685475.1">
    <property type="nucleotide sequence ID" value="NZ_LYPA01000067.1"/>
</dbReference>
<name>A0A1A5YF80_9BACL</name>
<keyword evidence="2" id="KW-1185">Reference proteome</keyword>
<comment type="caution">
    <text evidence="1">The sequence shown here is derived from an EMBL/GenBank/DDBJ whole genome shotgun (WGS) entry which is preliminary data.</text>
</comment>
<organism evidence="1 2">
    <name type="scientific">Paenibacillus oryzae</name>
    <dbReference type="NCBI Taxonomy" id="1844972"/>
    <lineage>
        <taxon>Bacteria</taxon>
        <taxon>Bacillati</taxon>
        <taxon>Bacillota</taxon>
        <taxon>Bacilli</taxon>
        <taxon>Bacillales</taxon>
        <taxon>Paenibacillaceae</taxon>
        <taxon>Paenibacillus</taxon>
    </lineage>
</organism>
<dbReference type="Proteomes" id="UP000092024">
    <property type="component" value="Unassembled WGS sequence"/>
</dbReference>
<dbReference type="OrthoDB" id="9795306at2"/>
<sequence>MSAIAYLQLDGNAEEVIGFYSEALRATEVKMVKFGDMPQNPSYPLPEKELNMVMESSIAFAGGKIMLSDLLPSMKAATGELVKGNQIMISLVIDDKQQLKEYFDHLSLGGHIIMPLSDTPWSSCFGLLVDKYGINWKFNSDAEKFLDQIISSKQ</sequence>
<dbReference type="PANTHER" id="PTHR33990:SF1">
    <property type="entry name" value="PROTEIN YJDN"/>
    <property type="match status" value="1"/>
</dbReference>
<dbReference type="STRING" id="1844972.A7K91_20375"/>
<dbReference type="AlphaFoldDB" id="A0A1A5YF80"/>
<proteinExistence type="predicted"/>
<protein>
    <submittedName>
        <fullName evidence="1">Uncharacterized protein</fullName>
    </submittedName>
</protein>
<dbReference type="InterPro" id="IPR028973">
    <property type="entry name" value="PhnB-like"/>
</dbReference>
<dbReference type="SUPFAM" id="SSF54593">
    <property type="entry name" value="Glyoxalase/Bleomycin resistance protein/Dihydroxybiphenyl dioxygenase"/>
    <property type="match status" value="1"/>
</dbReference>
<reference evidence="1 2" key="1">
    <citation type="submission" date="2016-05" db="EMBL/GenBank/DDBJ databases">
        <title>Paenibacillus oryzae. sp. nov., isolated from the rice root.</title>
        <authorList>
            <person name="Zhang J."/>
            <person name="Zhang X."/>
        </authorList>
    </citation>
    <scope>NUCLEOTIDE SEQUENCE [LARGE SCALE GENOMIC DNA]</scope>
    <source>
        <strain evidence="1 2">1DrF-4</strain>
    </source>
</reference>
<dbReference type="Gene3D" id="3.10.180.10">
    <property type="entry name" value="2,3-Dihydroxybiphenyl 1,2-Dioxygenase, domain 1"/>
    <property type="match status" value="1"/>
</dbReference>